<dbReference type="AlphaFoldDB" id="A0ABD1SC31"/>
<evidence type="ECO:0000313" key="1">
    <source>
        <dbReference type="EMBL" id="KAL2497729.1"/>
    </source>
</evidence>
<dbReference type="Proteomes" id="UP001604336">
    <property type="component" value="Unassembled WGS sequence"/>
</dbReference>
<accession>A0ABD1SC31</accession>
<gene>
    <name evidence="1" type="ORF">Adt_23279</name>
</gene>
<evidence type="ECO:0000313" key="2">
    <source>
        <dbReference type="Proteomes" id="UP001604336"/>
    </source>
</evidence>
<keyword evidence="2" id="KW-1185">Reference proteome</keyword>
<proteinExistence type="predicted"/>
<dbReference type="EMBL" id="JBFOLK010000007">
    <property type="protein sequence ID" value="KAL2497729.1"/>
    <property type="molecule type" value="Genomic_DNA"/>
</dbReference>
<sequence length="108" mass="11978">MASTNTKLGLENKALQSKVEALTSGEAVKMKLEIIVENIQQAKAMVLQKDRLLAEVSTYFERVSEELTAAKDSVVEAEAKVMKAYKKNFQSTPEYARLTALFMETSGD</sequence>
<organism evidence="1 2">
    <name type="scientific">Abeliophyllum distichum</name>
    <dbReference type="NCBI Taxonomy" id="126358"/>
    <lineage>
        <taxon>Eukaryota</taxon>
        <taxon>Viridiplantae</taxon>
        <taxon>Streptophyta</taxon>
        <taxon>Embryophyta</taxon>
        <taxon>Tracheophyta</taxon>
        <taxon>Spermatophyta</taxon>
        <taxon>Magnoliopsida</taxon>
        <taxon>eudicotyledons</taxon>
        <taxon>Gunneridae</taxon>
        <taxon>Pentapetalae</taxon>
        <taxon>asterids</taxon>
        <taxon>lamiids</taxon>
        <taxon>Lamiales</taxon>
        <taxon>Oleaceae</taxon>
        <taxon>Forsythieae</taxon>
        <taxon>Abeliophyllum</taxon>
    </lineage>
</organism>
<protein>
    <submittedName>
        <fullName evidence="1">Uncharacterized protein</fullName>
    </submittedName>
</protein>
<name>A0ABD1SC31_9LAMI</name>
<comment type="caution">
    <text evidence="1">The sequence shown here is derived from an EMBL/GenBank/DDBJ whole genome shotgun (WGS) entry which is preliminary data.</text>
</comment>
<reference evidence="2" key="1">
    <citation type="submission" date="2024-07" db="EMBL/GenBank/DDBJ databases">
        <title>Two chromosome-level genome assemblies of Korean endemic species Abeliophyllum distichum and Forsythia ovata (Oleaceae).</title>
        <authorList>
            <person name="Jang H."/>
        </authorList>
    </citation>
    <scope>NUCLEOTIDE SEQUENCE [LARGE SCALE GENOMIC DNA]</scope>
</reference>